<keyword evidence="4 9" id="KW-0812">Transmembrane</keyword>
<evidence type="ECO:0000313" key="10">
    <source>
        <dbReference type="EMBL" id="MBW0131572.1"/>
    </source>
</evidence>
<feature type="transmembrane region" description="Helical" evidence="9">
    <location>
        <begin position="57"/>
        <end position="79"/>
    </location>
</feature>
<evidence type="ECO:0000256" key="6">
    <source>
        <dbReference type="ARBA" id="ARBA00022989"/>
    </source>
</evidence>
<dbReference type="RefSeq" id="WP_218591342.1">
    <property type="nucleotide sequence ID" value="NZ_JADQDE010000222.1"/>
</dbReference>
<feature type="transmembrane region" description="Helical" evidence="9">
    <location>
        <begin position="6"/>
        <end position="27"/>
    </location>
</feature>
<evidence type="ECO:0000256" key="7">
    <source>
        <dbReference type="ARBA" id="ARBA00023136"/>
    </source>
</evidence>
<evidence type="ECO:0000256" key="5">
    <source>
        <dbReference type="ARBA" id="ARBA00022970"/>
    </source>
</evidence>
<keyword evidence="3" id="KW-1003">Cell membrane</keyword>
<keyword evidence="7 9" id="KW-0472">Membrane</keyword>
<proteinExistence type="inferred from homology"/>
<feature type="transmembrane region" description="Helical" evidence="9">
    <location>
        <begin position="91"/>
        <end position="110"/>
    </location>
</feature>
<evidence type="ECO:0000256" key="2">
    <source>
        <dbReference type="ARBA" id="ARBA00022448"/>
    </source>
</evidence>
<feature type="transmembrane region" description="Helical" evidence="9">
    <location>
        <begin position="187"/>
        <end position="207"/>
    </location>
</feature>
<keyword evidence="11" id="KW-1185">Reference proteome</keyword>
<dbReference type="PANTHER" id="PTHR11795:SF442">
    <property type="entry name" value="ABC TRANSPORTER ATP-BINDING PROTEIN"/>
    <property type="match status" value="1"/>
</dbReference>
<dbReference type="InterPro" id="IPR052157">
    <property type="entry name" value="BCAA_transport_permease"/>
</dbReference>
<evidence type="ECO:0000313" key="11">
    <source>
        <dbReference type="Proteomes" id="UP000694300"/>
    </source>
</evidence>
<evidence type="ECO:0000256" key="4">
    <source>
        <dbReference type="ARBA" id="ARBA00022692"/>
    </source>
</evidence>
<keyword evidence="6 9" id="KW-1133">Transmembrane helix</keyword>
<feature type="transmembrane region" description="Helical" evidence="9">
    <location>
        <begin position="34"/>
        <end position="51"/>
    </location>
</feature>
<dbReference type="PANTHER" id="PTHR11795">
    <property type="entry name" value="BRANCHED-CHAIN AMINO ACID TRANSPORT SYSTEM PERMEASE PROTEIN LIVH"/>
    <property type="match status" value="1"/>
</dbReference>
<dbReference type="CDD" id="cd06582">
    <property type="entry name" value="TM_PBP1_LivH_like"/>
    <property type="match status" value="1"/>
</dbReference>
<feature type="transmembrane region" description="Helical" evidence="9">
    <location>
        <begin position="136"/>
        <end position="155"/>
    </location>
</feature>
<comment type="subcellular location">
    <subcellularLocation>
        <location evidence="1">Cell membrane</location>
        <topology evidence="1">Multi-pass membrane protein</topology>
    </subcellularLocation>
</comment>
<accession>A0ABS6UH39</accession>
<evidence type="ECO:0000256" key="8">
    <source>
        <dbReference type="ARBA" id="ARBA00037998"/>
    </source>
</evidence>
<comment type="caution">
    <text evidence="10">The sequence shown here is derived from an EMBL/GenBank/DDBJ whole genome shotgun (WGS) entry which is preliminary data.</text>
</comment>
<sequence length="285" mass="28719">MLVSILNGFAIGFLLFILAVGLSLVFGMMDVLNLAHGALFLGGAYVGATLAGSWGGFLGALAIAAVGGLVGGVLLSLMTEPLRRRSHLDQALLTLGVALIAAELLIIVFGDDPLSAAAPPGLDGSVSVLGAVYPTYRLLIIVIGAVLALAVYIVVDRTRVGALVRATVADREMVATLGIDNRLVKGAVFAVGSVLATVAGVLGGPIYGARPGLDATVLILALVVVVIGGLGSVRGALVGALVIGQIDTVGRVLLPDFASFVLFGALALVLVLRPQGLFGTPAVAR</sequence>
<evidence type="ECO:0000256" key="1">
    <source>
        <dbReference type="ARBA" id="ARBA00004651"/>
    </source>
</evidence>
<name>A0ABS6UH39_9PSEU</name>
<comment type="similarity">
    <text evidence="8">Belongs to the binding-protein-dependent transport system permease family. LivHM subfamily.</text>
</comment>
<evidence type="ECO:0000256" key="3">
    <source>
        <dbReference type="ARBA" id="ARBA00022475"/>
    </source>
</evidence>
<dbReference type="EMBL" id="JADQDF010000001">
    <property type="protein sequence ID" value="MBW0131572.1"/>
    <property type="molecule type" value="Genomic_DNA"/>
</dbReference>
<feature type="transmembrane region" description="Helical" evidence="9">
    <location>
        <begin position="219"/>
        <end position="243"/>
    </location>
</feature>
<keyword evidence="5" id="KW-0029">Amino-acid transport</keyword>
<protein>
    <submittedName>
        <fullName evidence="10">Branched-chain amino acid ABC transporter permease</fullName>
    </submittedName>
</protein>
<organism evidence="10 11">
    <name type="scientific">Pseudonocardia oceani</name>
    <dbReference type="NCBI Taxonomy" id="2792013"/>
    <lineage>
        <taxon>Bacteria</taxon>
        <taxon>Bacillati</taxon>
        <taxon>Actinomycetota</taxon>
        <taxon>Actinomycetes</taxon>
        <taxon>Pseudonocardiales</taxon>
        <taxon>Pseudonocardiaceae</taxon>
        <taxon>Pseudonocardia</taxon>
    </lineage>
</organism>
<reference evidence="10 11" key="1">
    <citation type="submission" date="2020-11" db="EMBL/GenBank/DDBJ databases">
        <title>Pseudonocardia abyssalis sp. nov. and Pseudonocardia oceani sp. nov., description and phylogenomic analysis of two novel actinomycetes isolated from the deep Southern Ocean.</title>
        <authorList>
            <person name="Parra J."/>
        </authorList>
    </citation>
    <scope>NUCLEOTIDE SEQUENCE [LARGE SCALE GENOMIC DNA]</scope>
    <source>
        <strain evidence="11">KRD185</strain>
    </source>
</reference>
<dbReference type="InterPro" id="IPR001851">
    <property type="entry name" value="ABC_transp_permease"/>
</dbReference>
<evidence type="ECO:0000256" key="9">
    <source>
        <dbReference type="SAM" id="Phobius"/>
    </source>
</evidence>
<dbReference type="Pfam" id="PF02653">
    <property type="entry name" value="BPD_transp_2"/>
    <property type="match status" value="1"/>
</dbReference>
<gene>
    <name evidence="10" type="ORF">I4I82_28385</name>
</gene>
<keyword evidence="2" id="KW-0813">Transport</keyword>
<dbReference type="Proteomes" id="UP000694300">
    <property type="component" value="Unassembled WGS sequence"/>
</dbReference>
<feature type="transmembrane region" description="Helical" evidence="9">
    <location>
        <begin position="252"/>
        <end position="272"/>
    </location>
</feature>